<proteinExistence type="inferred from homology"/>
<keyword evidence="8 14" id="KW-0406">Ion transport</keyword>
<evidence type="ECO:0000256" key="2">
    <source>
        <dbReference type="ARBA" id="ARBA00022448"/>
    </source>
</evidence>
<dbReference type="GO" id="GO:0062054">
    <property type="term" value="F:fluoride channel activity"/>
    <property type="evidence" value="ECO:0007669"/>
    <property type="project" value="UniProtKB-UniRule"/>
</dbReference>
<comment type="caution">
    <text evidence="15">The sequence shown here is derived from an EMBL/GenBank/DDBJ whole genome shotgun (WGS) entry which is preliminary data.</text>
</comment>
<evidence type="ECO:0000256" key="3">
    <source>
        <dbReference type="ARBA" id="ARBA00022475"/>
    </source>
</evidence>
<keyword evidence="5 14" id="KW-0479">Metal-binding</keyword>
<evidence type="ECO:0000256" key="10">
    <source>
        <dbReference type="ARBA" id="ARBA00023303"/>
    </source>
</evidence>
<dbReference type="HAMAP" id="MF_00454">
    <property type="entry name" value="FluC"/>
    <property type="match status" value="1"/>
</dbReference>
<evidence type="ECO:0000256" key="1">
    <source>
        <dbReference type="ARBA" id="ARBA00004651"/>
    </source>
</evidence>
<comment type="function">
    <text evidence="13 14">Fluoride-specific ion channel. Important for reducing fluoride concentration in the cell, thus reducing its toxicity.</text>
</comment>
<protein>
    <recommendedName>
        <fullName evidence="14">Fluoride-specific ion channel FluC</fullName>
    </recommendedName>
</protein>
<comment type="subcellular location">
    <subcellularLocation>
        <location evidence="1 14">Cell membrane</location>
        <topology evidence="1 14">Multi-pass membrane protein</topology>
    </subcellularLocation>
</comment>
<keyword evidence="6 14" id="KW-1133">Transmembrane helix</keyword>
<keyword evidence="2 14" id="KW-0813">Transport</keyword>
<evidence type="ECO:0000313" key="16">
    <source>
        <dbReference type="Proteomes" id="UP000003244"/>
    </source>
</evidence>
<evidence type="ECO:0000256" key="7">
    <source>
        <dbReference type="ARBA" id="ARBA00023053"/>
    </source>
</evidence>
<keyword evidence="7 14" id="KW-0915">Sodium</keyword>
<dbReference type="Proteomes" id="UP000003244">
    <property type="component" value="Unassembled WGS sequence"/>
</dbReference>
<dbReference type="Pfam" id="PF02537">
    <property type="entry name" value="CRCB"/>
    <property type="match status" value="1"/>
</dbReference>
<dbReference type="InterPro" id="IPR003691">
    <property type="entry name" value="FluC"/>
</dbReference>
<reference evidence="15 16" key="1">
    <citation type="submission" date="2010-08" db="EMBL/GenBank/DDBJ databases">
        <authorList>
            <person name="Harkins D.M."/>
            <person name="Madupu R."/>
            <person name="Durkin A.S."/>
            <person name="Torralba M."/>
            <person name="Methe B."/>
            <person name="Sutton G.G."/>
            <person name="Nelson K.E."/>
        </authorList>
    </citation>
    <scope>NUCLEOTIDE SEQUENCE [LARGE SCALE GENOMIC DNA]</scope>
    <source>
        <strain evidence="15 16">DSM 17678</strain>
    </source>
</reference>
<comment type="similarity">
    <text evidence="11 14">Belongs to the fluoride channel Fluc/FEX (TC 1.A.43) family.</text>
</comment>
<evidence type="ECO:0000256" key="8">
    <source>
        <dbReference type="ARBA" id="ARBA00023065"/>
    </source>
</evidence>
<feature type="transmembrane region" description="Helical" evidence="14">
    <location>
        <begin position="92"/>
        <end position="114"/>
    </location>
</feature>
<dbReference type="GeneID" id="84799786"/>
<comment type="catalytic activity">
    <reaction evidence="12">
        <text>fluoride(in) = fluoride(out)</text>
        <dbReference type="Rhea" id="RHEA:76159"/>
        <dbReference type="ChEBI" id="CHEBI:17051"/>
    </reaction>
    <physiologicalReaction direction="left-to-right" evidence="12">
        <dbReference type="Rhea" id="RHEA:76160"/>
    </physiologicalReaction>
</comment>
<evidence type="ECO:0000256" key="5">
    <source>
        <dbReference type="ARBA" id="ARBA00022723"/>
    </source>
</evidence>
<feature type="binding site" evidence="14">
    <location>
        <position position="73"/>
    </location>
    <ligand>
        <name>Na(+)</name>
        <dbReference type="ChEBI" id="CHEBI:29101"/>
        <note>structural</note>
    </ligand>
</feature>
<organism evidence="15 16">
    <name type="scientific">Peptostreptococcus stomatis DSM 17678</name>
    <dbReference type="NCBI Taxonomy" id="596315"/>
    <lineage>
        <taxon>Bacteria</taxon>
        <taxon>Bacillati</taxon>
        <taxon>Bacillota</taxon>
        <taxon>Clostridia</taxon>
        <taxon>Peptostreptococcales</taxon>
        <taxon>Peptostreptococcaceae</taxon>
        <taxon>Peptostreptococcus</taxon>
    </lineage>
</organism>
<evidence type="ECO:0000256" key="14">
    <source>
        <dbReference type="HAMAP-Rule" id="MF_00454"/>
    </source>
</evidence>
<feature type="transmembrane region" description="Helical" evidence="14">
    <location>
        <begin position="59"/>
        <end position="80"/>
    </location>
</feature>
<evidence type="ECO:0000256" key="9">
    <source>
        <dbReference type="ARBA" id="ARBA00023136"/>
    </source>
</evidence>
<evidence type="ECO:0000256" key="4">
    <source>
        <dbReference type="ARBA" id="ARBA00022692"/>
    </source>
</evidence>
<evidence type="ECO:0000256" key="6">
    <source>
        <dbReference type="ARBA" id="ARBA00022989"/>
    </source>
</evidence>
<evidence type="ECO:0000256" key="12">
    <source>
        <dbReference type="ARBA" id="ARBA00035585"/>
    </source>
</evidence>
<keyword evidence="3 14" id="KW-1003">Cell membrane</keyword>
<dbReference type="GO" id="GO:0046872">
    <property type="term" value="F:metal ion binding"/>
    <property type="evidence" value="ECO:0007669"/>
    <property type="project" value="UniProtKB-KW"/>
</dbReference>
<feature type="binding site" evidence="14">
    <location>
        <position position="70"/>
    </location>
    <ligand>
        <name>Na(+)</name>
        <dbReference type="ChEBI" id="CHEBI:29101"/>
        <note>structural</note>
    </ligand>
</feature>
<dbReference type="STRING" id="596315.HMPREF0634_0816"/>
<sequence length="115" mass="12396">MLNTILVGLGGGLGALARYSTGVYIQDKIESKMPLHTLFINVLGSFLLAYIYSHFKSRGLLVFLGTGFLGGFTTFSTFIVENVNLALEEHVLISFLYIGLSLSLSIGACFLGVVL</sequence>
<dbReference type="RefSeq" id="WP_007787846.1">
    <property type="nucleotide sequence ID" value="NZ_ADGQ01000001.1"/>
</dbReference>
<dbReference type="AlphaFoldDB" id="E0E0W8"/>
<dbReference type="GO" id="GO:0005886">
    <property type="term" value="C:plasma membrane"/>
    <property type="evidence" value="ECO:0007669"/>
    <property type="project" value="UniProtKB-SubCell"/>
</dbReference>
<dbReference type="OrthoDB" id="9815830at2"/>
<gene>
    <name evidence="14" type="primary">fluC</name>
    <name evidence="14" type="synonym">crcB</name>
    <name evidence="15" type="ORF">HMPREF0634_0816</name>
</gene>
<dbReference type="EMBL" id="ADGQ01000001">
    <property type="protein sequence ID" value="EFM65466.1"/>
    <property type="molecule type" value="Genomic_DNA"/>
</dbReference>
<keyword evidence="16" id="KW-1185">Reference proteome</keyword>
<comment type="activity regulation">
    <text evidence="14">Na(+) is not transported, but it plays an essential structural role and its presence is essential for fluoride channel function.</text>
</comment>
<dbReference type="PANTHER" id="PTHR28259:SF16">
    <property type="entry name" value="FLUORIDE-SPECIFIC ION CHANNEL FLUC 2"/>
    <property type="match status" value="1"/>
</dbReference>
<keyword evidence="4 14" id="KW-0812">Transmembrane</keyword>
<keyword evidence="10 14" id="KW-0407">Ion channel</keyword>
<dbReference type="PANTHER" id="PTHR28259">
    <property type="entry name" value="FLUORIDE EXPORT PROTEIN 1-RELATED"/>
    <property type="match status" value="1"/>
</dbReference>
<evidence type="ECO:0000256" key="13">
    <source>
        <dbReference type="ARBA" id="ARBA00049940"/>
    </source>
</evidence>
<evidence type="ECO:0000256" key="11">
    <source>
        <dbReference type="ARBA" id="ARBA00035120"/>
    </source>
</evidence>
<dbReference type="GO" id="GO:0140114">
    <property type="term" value="P:cellular detoxification of fluoride"/>
    <property type="evidence" value="ECO:0007669"/>
    <property type="project" value="UniProtKB-UniRule"/>
</dbReference>
<name>E0E0W8_9FIRM</name>
<evidence type="ECO:0000313" key="15">
    <source>
        <dbReference type="EMBL" id="EFM65466.1"/>
    </source>
</evidence>
<accession>E0E0W8</accession>
<feature type="transmembrane region" description="Helical" evidence="14">
    <location>
        <begin position="33"/>
        <end position="52"/>
    </location>
</feature>
<keyword evidence="9 14" id="KW-0472">Membrane</keyword>
<dbReference type="eggNOG" id="COG0239">
    <property type="taxonomic scope" value="Bacteria"/>
</dbReference>